<gene>
    <name evidence="3" type="ORF">ACH5RR_007967</name>
</gene>
<comment type="caution">
    <text evidence="3">The sequence shown here is derived from an EMBL/GenBank/DDBJ whole genome shotgun (WGS) entry which is preliminary data.</text>
</comment>
<dbReference type="InterPro" id="IPR044730">
    <property type="entry name" value="RNase_H-like_dom_plant"/>
</dbReference>
<dbReference type="InterPro" id="IPR002156">
    <property type="entry name" value="RNaseH_domain"/>
</dbReference>
<accession>A0ABD3ADY1</accession>
<dbReference type="EMBL" id="JBJUIK010000004">
    <property type="protein sequence ID" value="KAL3528645.1"/>
    <property type="molecule type" value="Genomic_DNA"/>
</dbReference>
<proteinExistence type="predicted"/>
<evidence type="ECO:0000313" key="3">
    <source>
        <dbReference type="EMBL" id="KAL3528645.1"/>
    </source>
</evidence>
<evidence type="ECO:0000256" key="1">
    <source>
        <dbReference type="SAM" id="MobiDB-lite"/>
    </source>
</evidence>
<evidence type="ECO:0000259" key="2">
    <source>
        <dbReference type="Pfam" id="PF13456"/>
    </source>
</evidence>
<name>A0ABD3ADY1_9GENT</name>
<reference evidence="3 4" key="1">
    <citation type="submission" date="2024-11" db="EMBL/GenBank/DDBJ databases">
        <title>A near-complete genome assembly of Cinchona calisaya.</title>
        <authorList>
            <person name="Lian D.C."/>
            <person name="Zhao X.W."/>
            <person name="Wei L."/>
        </authorList>
    </citation>
    <scope>NUCLEOTIDE SEQUENCE [LARGE SCALE GENOMIC DNA]</scope>
    <source>
        <tissue evidence="3">Nenye</tissue>
    </source>
</reference>
<sequence length="198" mass="22888">MRKDIQHRELVIPPIERRQRLLIQDTPFTSSKDKTRSKKKGGGARSATFREHLLEQLRIYKPGMVVIGETKLEVHIELIEITEQEIYVLLQSSHRLLGHGFGRLRHAQGLSFSYDWWDKIKSQLRIQQETRYATNIVVELWGLRNGLILAVQKNLKFLEIEVDASVVIGLVKNADLSKHYFGNVIFDCKSLLSSLQQV</sequence>
<dbReference type="Pfam" id="PF13456">
    <property type="entry name" value="RVT_3"/>
    <property type="match status" value="1"/>
</dbReference>
<organism evidence="3 4">
    <name type="scientific">Cinchona calisaya</name>
    <dbReference type="NCBI Taxonomy" id="153742"/>
    <lineage>
        <taxon>Eukaryota</taxon>
        <taxon>Viridiplantae</taxon>
        <taxon>Streptophyta</taxon>
        <taxon>Embryophyta</taxon>
        <taxon>Tracheophyta</taxon>
        <taxon>Spermatophyta</taxon>
        <taxon>Magnoliopsida</taxon>
        <taxon>eudicotyledons</taxon>
        <taxon>Gunneridae</taxon>
        <taxon>Pentapetalae</taxon>
        <taxon>asterids</taxon>
        <taxon>lamiids</taxon>
        <taxon>Gentianales</taxon>
        <taxon>Rubiaceae</taxon>
        <taxon>Cinchonoideae</taxon>
        <taxon>Cinchoneae</taxon>
        <taxon>Cinchona</taxon>
    </lineage>
</organism>
<dbReference type="CDD" id="cd06222">
    <property type="entry name" value="RNase_H_like"/>
    <property type="match status" value="1"/>
</dbReference>
<protein>
    <recommendedName>
        <fullName evidence="2">RNase H type-1 domain-containing protein</fullName>
    </recommendedName>
</protein>
<dbReference type="Proteomes" id="UP001630127">
    <property type="component" value="Unassembled WGS sequence"/>
</dbReference>
<feature type="region of interest" description="Disordered" evidence="1">
    <location>
        <begin position="26"/>
        <end position="45"/>
    </location>
</feature>
<keyword evidence="4" id="KW-1185">Reference proteome</keyword>
<dbReference type="AlphaFoldDB" id="A0ABD3ADY1"/>
<evidence type="ECO:0000313" key="4">
    <source>
        <dbReference type="Proteomes" id="UP001630127"/>
    </source>
</evidence>
<feature type="domain" description="RNase H type-1" evidence="2">
    <location>
        <begin position="132"/>
        <end position="197"/>
    </location>
</feature>